<evidence type="ECO:0000259" key="1">
    <source>
        <dbReference type="Pfam" id="PF22549"/>
    </source>
</evidence>
<dbReference type="Pfam" id="PF22549">
    <property type="entry name" value="ARPP-2"/>
    <property type="match status" value="1"/>
</dbReference>
<name>A0A117RPV5_9ACTN</name>
<dbReference type="STRING" id="661399.AQJ67_19870"/>
<comment type="caution">
    <text evidence="2">The sequence shown here is derived from an EMBL/GenBank/DDBJ whole genome shotgun (WGS) entry which is preliminary data.</text>
</comment>
<proteinExistence type="predicted"/>
<gene>
    <name evidence="2" type="ORF">AQJ67_19870</name>
</gene>
<dbReference type="RefSeq" id="WP_062720325.1">
    <property type="nucleotide sequence ID" value="NZ_KQ948929.1"/>
</dbReference>
<evidence type="ECO:0000313" key="3">
    <source>
        <dbReference type="Proteomes" id="UP000053429"/>
    </source>
</evidence>
<sequence>MTSYEPDTDPSAEPSGLLAGLRTRPSQVWGAVRLVPLVRAEPVHDLRLHPRIHDGPGVVDLGRRKGTYVSYIPHSFVAEWTGDGSPAAAYGTQLTGDRPEQEAVATVRLHFHRRMARQEAKHRLRFLPLHLALEGYLALHFGGPSLAWEEWSRQAVRQGLSPRVEAAFLGTEVPGLADALNVFEIHPGQCGVLVYLADALAAAFVVPHPEDYRTLHPTLVRDLYGDLVYHYATLMPPVPDFRARITGAGVRSLADLRAAAVRQTAQWADFHDTTMAAGLLEQGCTWEEVRRMGRFTLSRFLPTFRPKQDNHIGEAISDEQGRIVYLKTFRLSESQVRRGYLLSHLAAHDWHLADTAAALGMEKAQLCHRLESAGFGHLLRPDMRGRQ</sequence>
<organism evidence="2 3">
    <name type="scientific">Streptomyces caeruleatus</name>
    <dbReference type="NCBI Taxonomy" id="661399"/>
    <lineage>
        <taxon>Bacteria</taxon>
        <taxon>Bacillati</taxon>
        <taxon>Actinomycetota</taxon>
        <taxon>Actinomycetes</taxon>
        <taxon>Kitasatosporales</taxon>
        <taxon>Streptomycetaceae</taxon>
        <taxon>Streptomyces</taxon>
    </lineage>
</organism>
<dbReference type="Proteomes" id="UP000053429">
    <property type="component" value="Unassembled WGS sequence"/>
</dbReference>
<keyword evidence="3" id="KW-1185">Reference proteome</keyword>
<dbReference type="InterPro" id="IPR054346">
    <property type="entry name" value="ARPP-2"/>
</dbReference>
<dbReference type="OrthoDB" id="5487146at2"/>
<reference evidence="2 3" key="1">
    <citation type="submission" date="2015-10" db="EMBL/GenBank/DDBJ databases">
        <title>Draft genome sequence of Streptomyces caeruleatus NRRL B-24802, type strain for the species Streptomyces caeruleatus.</title>
        <authorList>
            <person name="Ruckert C."/>
            <person name="Winkler A."/>
            <person name="Kalinowski J."/>
            <person name="Kampfer P."/>
            <person name="Glaeser S."/>
        </authorList>
    </citation>
    <scope>NUCLEOTIDE SEQUENCE [LARGE SCALE GENOMIC DNA]</scope>
    <source>
        <strain evidence="2 3">NRRL B-24802</strain>
    </source>
</reference>
<accession>A0A117RPV5</accession>
<protein>
    <recommendedName>
        <fullName evidence="1">ARG and Rhodanese-Phosphatase-superfamily-associated domain-containing protein</fullName>
    </recommendedName>
</protein>
<evidence type="ECO:0000313" key="2">
    <source>
        <dbReference type="EMBL" id="KUO02706.1"/>
    </source>
</evidence>
<dbReference type="AlphaFoldDB" id="A0A117RPV5"/>
<dbReference type="EMBL" id="LMWY01000023">
    <property type="protein sequence ID" value="KUO02706.1"/>
    <property type="molecule type" value="Genomic_DNA"/>
</dbReference>
<feature type="domain" description="ARG and Rhodanese-Phosphatase-superfamily-associated" evidence="1">
    <location>
        <begin position="18"/>
        <end position="293"/>
    </location>
</feature>